<proteinExistence type="predicted"/>
<evidence type="ECO:0000313" key="3">
    <source>
        <dbReference type="Proteomes" id="UP001589643"/>
    </source>
</evidence>
<reference evidence="2 3" key="1">
    <citation type="submission" date="2024-08" db="EMBL/GenBank/DDBJ databases">
        <title>Heavy metals resistant antinobacteria isolated from wastewater.</title>
        <authorList>
            <person name="Roman Ponce B."/>
            <person name="Blanco Mercado M.A."/>
            <person name="Avila Aldana I.N."/>
            <person name="Morales Arrieta S."/>
        </authorList>
    </citation>
    <scope>NUCLEOTIDE SEQUENCE [LARGE SCALE GENOMIC DNA]</scope>
    <source>
        <strain evidence="3">sma-1</strain>
    </source>
</reference>
<accession>A0ABV5EVV3</accession>
<organism evidence="2 3">
    <name type="scientific">Microbacterium plantarum</name>
    <dbReference type="NCBI Taxonomy" id="1816425"/>
    <lineage>
        <taxon>Bacteria</taxon>
        <taxon>Bacillati</taxon>
        <taxon>Actinomycetota</taxon>
        <taxon>Actinomycetes</taxon>
        <taxon>Micrococcales</taxon>
        <taxon>Microbacteriaceae</taxon>
        <taxon>Microbacterium</taxon>
    </lineage>
</organism>
<dbReference type="Pfam" id="PF04230">
    <property type="entry name" value="PS_pyruv_trans"/>
    <property type="match status" value="1"/>
</dbReference>
<dbReference type="Proteomes" id="UP001589643">
    <property type="component" value="Unassembled WGS sequence"/>
</dbReference>
<evidence type="ECO:0000259" key="1">
    <source>
        <dbReference type="Pfam" id="PF04230"/>
    </source>
</evidence>
<keyword evidence="3" id="KW-1185">Reference proteome</keyword>
<keyword evidence="2" id="KW-0808">Transferase</keyword>
<protein>
    <submittedName>
        <fullName evidence="2">Polysaccharide pyruvyl transferase family protein</fullName>
    </submittedName>
</protein>
<gene>
    <name evidence="2" type="ORF">AB7P39_14750</name>
</gene>
<dbReference type="InterPro" id="IPR007345">
    <property type="entry name" value="Polysacch_pyruvyl_Trfase"/>
</dbReference>
<dbReference type="RefSeq" id="WP_378719990.1">
    <property type="nucleotide sequence ID" value="NZ_JBHLHV010000003.1"/>
</dbReference>
<sequence>MQAQYDNIGDAIIRGTLVGWLREFDDVSVITGSAPDEYLEVVNLDAGVECYRSLLEYSKSRARTTHLAFAPGEQYLDRGVREWPKAVANILLSYAIRANGGRVVKVGRGYRGAQRFLTLLERVQMGASDLTLVRDVEALRMFPRASLMPDIALASERFDSTDTASAERREGLVLSMRGDRGTDLEYVGKVLQSAGQSVSVVTQVRRDAARSAEVALHFGVDLDRWEGSMEEQLRSLVDRYRSARFVVSDRLHVLIFALLCGAIPLGIETGSHNKLSRQFDAIGLGHLIGSPTSRDLFELAISDPAAVAAETRSAIQASRLKLNQAKADVGSLLARDR</sequence>
<dbReference type="EMBL" id="JBHLHV010000003">
    <property type="protein sequence ID" value="MFB8894106.1"/>
    <property type="molecule type" value="Genomic_DNA"/>
</dbReference>
<comment type="caution">
    <text evidence="2">The sequence shown here is derived from an EMBL/GenBank/DDBJ whole genome shotgun (WGS) entry which is preliminary data.</text>
</comment>
<evidence type="ECO:0000313" key="2">
    <source>
        <dbReference type="EMBL" id="MFB8894106.1"/>
    </source>
</evidence>
<feature type="domain" description="Polysaccharide pyruvyl transferase" evidence="1">
    <location>
        <begin position="7"/>
        <end position="261"/>
    </location>
</feature>
<dbReference type="GO" id="GO:0016740">
    <property type="term" value="F:transferase activity"/>
    <property type="evidence" value="ECO:0007669"/>
    <property type="project" value="UniProtKB-KW"/>
</dbReference>
<name>A0ABV5EVV3_9MICO</name>